<organism evidence="1">
    <name type="scientific">Yersinia pestis</name>
    <dbReference type="NCBI Taxonomy" id="632"/>
    <lineage>
        <taxon>Bacteria</taxon>
        <taxon>Pseudomonadati</taxon>
        <taxon>Pseudomonadota</taxon>
        <taxon>Gammaproteobacteria</taxon>
        <taxon>Enterobacterales</taxon>
        <taxon>Yersiniaceae</taxon>
        <taxon>Yersinia</taxon>
    </lineage>
</organism>
<protein>
    <submittedName>
        <fullName evidence="1">Uncharacterized protein</fullName>
    </submittedName>
</protein>
<evidence type="ECO:0000313" key="1">
    <source>
        <dbReference type="EMBL" id="AKT73133.1"/>
    </source>
</evidence>
<name>A0A0K1H0K6_YERPE</name>
<dbReference type="RefSeq" id="WP_032485819.1">
    <property type="nucleotide sequence ID" value="NZ_CP045152.1"/>
</dbReference>
<keyword evidence="1" id="KW-0614">Plasmid</keyword>
<dbReference type="EMBL" id="KT020860">
    <property type="protein sequence ID" value="AKT73133.1"/>
    <property type="molecule type" value="Genomic_DNA"/>
</dbReference>
<sequence>MKKSECMFCGMPATLLCDGQLGWDADTDENGLMCKLRKMHTCDAPLCRDCATWQNNIFFSGRAGGMETKDYCPICQKRKNAGEEESRRCMDNEQAMVIRRAHWATHQNDHQRKLQVLQGGGQQQLPF</sequence>
<reference evidence="1" key="1">
    <citation type="submission" date="2015-06" db="EMBL/GenBank/DDBJ databases">
        <title>Complete cryptic plasmid (pTP33) assembly of Yersinia pestis biovar Medievalis strain I-2638.</title>
        <authorList>
            <person name="Afanas'ev M.V."/>
            <person name="Tokmakova E.G."/>
            <person name="Polovinkina V.S."/>
            <person name="Sidorova E.A."/>
            <person name="Sinkov V.V."/>
            <person name="Balakhonov S.V."/>
        </authorList>
    </citation>
    <scope>NUCLEOTIDE SEQUENCE</scope>
    <source>
        <strain evidence="1">I-2638</strain>
        <plasmid evidence="1">pTP33</plasmid>
    </source>
</reference>
<dbReference type="AlphaFoldDB" id="A0A0K1H0K6"/>
<geneLocation type="plasmid" evidence="1">
    <name>pTP33</name>
</geneLocation>
<proteinExistence type="predicted"/>
<accession>A0A0K1H0K6</accession>